<dbReference type="PROSITE" id="PS51343">
    <property type="entry name" value="PII_GLNB_DOM"/>
    <property type="match status" value="1"/>
</dbReference>
<dbReference type="AlphaFoldDB" id="A0A5B9QY10"/>
<dbReference type="InterPro" id="IPR011322">
    <property type="entry name" value="N-reg_PII-like_a/b"/>
</dbReference>
<dbReference type="EMBL" id="CP042914">
    <property type="protein sequence ID" value="QEG42285.1"/>
    <property type="molecule type" value="Genomic_DNA"/>
</dbReference>
<dbReference type="InterPro" id="IPR015867">
    <property type="entry name" value="N-reg_PII/ATP_PRibTrfase_C"/>
</dbReference>
<name>A0A5B9QY10_9BACT</name>
<evidence type="ECO:0000313" key="3">
    <source>
        <dbReference type="Proteomes" id="UP000325286"/>
    </source>
</evidence>
<dbReference type="InterPro" id="IPR002187">
    <property type="entry name" value="N-reg_PII"/>
</dbReference>
<gene>
    <name evidence="2" type="primary">glnB_3</name>
    <name evidence="2" type="ORF">UC8_43190</name>
</gene>
<proteinExistence type="predicted"/>
<dbReference type="KEGG" id="rul:UC8_43190"/>
<dbReference type="Proteomes" id="UP000325286">
    <property type="component" value="Chromosome"/>
</dbReference>
<dbReference type="GO" id="GO:0005524">
    <property type="term" value="F:ATP binding"/>
    <property type="evidence" value="ECO:0007669"/>
    <property type="project" value="TreeGrafter"/>
</dbReference>
<feature type="modified residue" description="O-UMP-tyrosine" evidence="1">
    <location>
        <position position="51"/>
    </location>
</feature>
<dbReference type="GO" id="GO:0005829">
    <property type="term" value="C:cytosol"/>
    <property type="evidence" value="ECO:0007669"/>
    <property type="project" value="TreeGrafter"/>
</dbReference>
<accession>A0A5B9QY10</accession>
<dbReference type="GO" id="GO:0006808">
    <property type="term" value="P:regulation of nitrogen utilization"/>
    <property type="evidence" value="ECO:0007669"/>
    <property type="project" value="InterPro"/>
</dbReference>
<dbReference type="OrthoDB" id="9802729at2"/>
<dbReference type="Gene3D" id="3.30.70.120">
    <property type="match status" value="1"/>
</dbReference>
<organism evidence="2 3">
    <name type="scientific">Roseimaritima ulvae</name>
    <dbReference type="NCBI Taxonomy" id="980254"/>
    <lineage>
        <taxon>Bacteria</taxon>
        <taxon>Pseudomonadati</taxon>
        <taxon>Planctomycetota</taxon>
        <taxon>Planctomycetia</taxon>
        <taxon>Pirellulales</taxon>
        <taxon>Pirellulaceae</taxon>
        <taxon>Roseimaritima</taxon>
    </lineage>
</organism>
<dbReference type="Pfam" id="PF00543">
    <property type="entry name" value="P-II"/>
    <property type="match status" value="1"/>
</dbReference>
<dbReference type="SMART" id="SM00938">
    <property type="entry name" value="P-II"/>
    <property type="match status" value="1"/>
</dbReference>
<dbReference type="GO" id="GO:0030234">
    <property type="term" value="F:enzyme regulator activity"/>
    <property type="evidence" value="ECO:0007669"/>
    <property type="project" value="InterPro"/>
</dbReference>
<dbReference type="PRINTS" id="PR00340">
    <property type="entry name" value="PIIGLNB"/>
</dbReference>
<keyword evidence="1" id="KW-0597">Phosphoprotein</keyword>
<evidence type="ECO:0000313" key="2">
    <source>
        <dbReference type="EMBL" id="QEG42285.1"/>
    </source>
</evidence>
<reference evidence="2 3" key="1">
    <citation type="submission" date="2019-08" db="EMBL/GenBank/DDBJ databases">
        <title>Deep-cultivation of Planctomycetes and their phenomic and genomic characterization uncovers novel biology.</title>
        <authorList>
            <person name="Wiegand S."/>
            <person name="Jogler M."/>
            <person name="Boedeker C."/>
            <person name="Pinto D."/>
            <person name="Vollmers J."/>
            <person name="Rivas-Marin E."/>
            <person name="Kohn T."/>
            <person name="Peeters S.H."/>
            <person name="Heuer A."/>
            <person name="Rast P."/>
            <person name="Oberbeckmann S."/>
            <person name="Bunk B."/>
            <person name="Jeske O."/>
            <person name="Meyerdierks A."/>
            <person name="Storesund J.E."/>
            <person name="Kallscheuer N."/>
            <person name="Luecker S."/>
            <person name="Lage O.M."/>
            <person name="Pohl T."/>
            <person name="Merkel B.J."/>
            <person name="Hornburger P."/>
            <person name="Mueller R.-W."/>
            <person name="Bruemmer F."/>
            <person name="Labrenz M."/>
            <person name="Spormann A.M."/>
            <person name="Op den Camp H."/>
            <person name="Overmann J."/>
            <person name="Amann R."/>
            <person name="Jetten M.S.M."/>
            <person name="Mascher T."/>
            <person name="Medema M.H."/>
            <person name="Devos D.P."/>
            <person name="Kaster A.-K."/>
            <person name="Ovreas L."/>
            <person name="Rohde M."/>
            <person name="Galperin M.Y."/>
            <person name="Jogler C."/>
        </authorList>
    </citation>
    <scope>NUCLEOTIDE SEQUENCE [LARGE SCALE GENOMIC DNA]</scope>
    <source>
        <strain evidence="2 3">UC8</strain>
    </source>
</reference>
<sequence length="123" mass="13465">MRMVTAIIQPTKLVVVREALATLGVEHLTVLDAEGYARQRGQTAMYRGLEYQVDLLRKIVIEVVIQDEALEAVLEVLRESALTGSEGQIGDGKIFVLPVVDAIRISDGTSGHTIADHVQQREA</sequence>
<protein>
    <submittedName>
        <fullName evidence="2">Nitrogen regulatory protein P-II</fullName>
    </submittedName>
</protein>
<dbReference type="RefSeq" id="WP_068131537.1">
    <property type="nucleotide sequence ID" value="NZ_CP042914.1"/>
</dbReference>
<dbReference type="PANTHER" id="PTHR30115">
    <property type="entry name" value="NITROGEN REGULATORY PROTEIN P-II"/>
    <property type="match status" value="1"/>
</dbReference>
<dbReference type="SUPFAM" id="SSF54913">
    <property type="entry name" value="GlnB-like"/>
    <property type="match status" value="1"/>
</dbReference>
<dbReference type="PANTHER" id="PTHR30115:SF11">
    <property type="entry name" value="NITROGEN REGULATORY PROTEIN P-II HOMOLOG"/>
    <property type="match status" value="1"/>
</dbReference>
<keyword evidence="3" id="KW-1185">Reference proteome</keyword>
<evidence type="ECO:0000256" key="1">
    <source>
        <dbReference type="PIRSR" id="PIRSR602187-50"/>
    </source>
</evidence>